<dbReference type="RefSeq" id="WP_382316083.1">
    <property type="nucleotide sequence ID" value="NZ_JBHUFD010000006.1"/>
</dbReference>
<name>A0ABW4QYD5_9BACT</name>
<comment type="caution">
    <text evidence="1">The sequence shown here is derived from an EMBL/GenBank/DDBJ whole genome shotgun (WGS) entry which is preliminary data.</text>
</comment>
<accession>A0ABW4QYD5</accession>
<dbReference type="Gene3D" id="3.30.460.40">
    <property type="match status" value="1"/>
</dbReference>
<sequence length="149" mass="16508">MESEYLNLLRLFREEGVEYVVVGGYAVIAHGFPRTTGDIDLLVRPTVANATRVVRALVRYGFTQGEFEETDFTTIPNFLSFSRQEVWIDLMTQIAGVTFAECATDALVVEVAGVPVTYCNLGALRKAKAATQRPQDMQDLANLPPDYPS</sequence>
<organism evidence="1 2">
    <name type="scientific">Hymenobacter bucti</name>
    <dbReference type="NCBI Taxonomy" id="1844114"/>
    <lineage>
        <taxon>Bacteria</taxon>
        <taxon>Pseudomonadati</taxon>
        <taxon>Bacteroidota</taxon>
        <taxon>Cytophagia</taxon>
        <taxon>Cytophagales</taxon>
        <taxon>Hymenobacteraceae</taxon>
        <taxon>Hymenobacter</taxon>
    </lineage>
</organism>
<proteinExistence type="predicted"/>
<dbReference type="SUPFAM" id="SSF81301">
    <property type="entry name" value="Nucleotidyltransferase"/>
    <property type="match status" value="1"/>
</dbReference>
<dbReference type="InterPro" id="IPR043519">
    <property type="entry name" value="NT_sf"/>
</dbReference>
<gene>
    <name evidence="1" type="ORF">ACFSDX_18065</name>
</gene>
<evidence type="ECO:0000313" key="1">
    <source>
        <dbReference type="EMBL" id="MFD1874356.1"/>
    </source>
</evidence>
<keyword evidence="2" id="KW-1185">Reference proteome</keyword>
<reference evidence="2" key="1">
    <citation type="journal article" date="2019" name="Int. J. Syst. Evol. Microbiol.">
        <title>The Global Catalogue of Microorganisms (GCM) 10K type strain sequencing project: providing services to taxonomists for standard genome sequencing and annotation.</title>
        <authorList>
            <consortium name="The Broad Institute Genomics Platform"/>
            <consortium name="The Broad Institute Genome Sequencing Center for Infectious Disease"/>
            <person name="Wu L."/>
            <person name="Ma J."/>
        </authorList>
    </citation>
    <scope>NUCLEOTIDE SEQUENCE [LARGE SCALE GENOMIC DNA]</scope>
    <source>
        <strain evidence="2">CGMCC 1.15795</strain>
    </source>
</reference>
<dbReference type="InterPro" id="IPR018700">
    <property type="entry name" value="DUF2204"/>
</dbReference>
<protein>
    <submittedName>
        <fullName evidence="1">Nucleotidyltransferase</fullName>
    </submittedName>
</protein>
<dbReference type="Pfam" id="PF09970">
    <property type="entry name" value="DUF2204"/>
    <property type="match status" value="1"/>
</dbReference>
<evidence type="ECO:0000313" key="2">
    <source>
        <dbReference type="Proteomes" id="UP001597197"/>
    </source>
</evidence>
<dbReference type="Proteomes" id="UP001597197">
    <property type="component" value="Unassembled WGS sequence"/>
</dbReference>
<dbReference type="EMBL" id="JBHUFD010000006">
    <property type="protein sequence ID" value="MFD1874356.1"/>
    <property type="molecule type" value="Genomic_DNA"/>
</dbReference>